<dbReference type="AlphaFoldDB" id="A0A812RNS1"/>
<name>A0A812RNS1_9DINO</name>
<evidence type="ECO:0000256" key="1">
    <source>
        <dbReference type="SAM" id="MobiDB-lite"/>
    </source>
</evidence>
<reference evidence="2" key="1">
    <citation type="submission" date="2021-02" db="EMBL/GenBank/DDBJ databases">
        <authorList>
            <person name="Dougan E. K."/>
            <person name="Rhodes N."/>
            <person name="Thang M."/>
            <person name="Chan C."/>
        </authorList>
    </citation>
    <scope>NUCLEOTIDE SEQUENCE</scope>
</reference>
<evidence type="ECO:0000313" key="2">
    <source>
        <dbReference type="EMBL" id="CAE7447865.1"/>
    </source>
</evidence>
<keyword evidence="3" id="KW-1185">Reference proteome</keyword>
<accession>A0A812RNS1</accession>
<feature type="region of interest" description="Disordered" evidence="1">
    <location>
        <begin position="13"/>
        <end position="33"/>
    </location>
</feature>
<evidence type="ECO:0008006" key="4">
    <source>
        <dbReference type="Google" id="ProtNLM"/>
    </source>
</evidence>
<dbReference type="EMBL" id="CAJNJA010019617">
    <property type="protein sequence ID" value="CAE7447865.1"/>
    <property type="molecule type" value="Genomic_DNA"/>
</dbReference>
<proteinExistence type="predicted"/>
<sequence>MARCLMPGQVLPYLPPPPLPTEPEDDQPPPAPLLAPLPLCTCQDERTDLMVSGRFNDAEMVAYIKSVRDILIAKGVPIFMVDTQGPGDAFGVQTVEGLYKAKALLAFCGTNYGQRTGAGYETYVELRYAHDNKLEIIPIQLCDTFPPQPPDLAGRAQNHVVLRPDLMRVMDTGMNNPLHVADEIHAAWTRRLQHLRVHVKPYC</sequence>
<protein>
    <recommendedName>
        <fullName evidence="4">TIR domain-containing protein</fullName>
    </recommendedName>
</protein>
<gene>
    <name evidence="2" type="ORF">SNEC2469_LOCUS12375</name>
</gene>
<dbReference type="Proteomes" id="UP000601435">
    <property type="component" value="Unassembled WGS sequence"/>
</dbReference>
<comment type="caution">
    <text evidence="2">The sequence shown here is derived from an EMBL/GenBank/DDBJ whole genome shotgun (WGS) entry which is preliminary data.</text>
</comment>
<evidence type="ECO:0000313" key="3">
    <source>
        <dbReference type="Proteomes" id="UP000601435"/>
    </source>
</evidence>
<organism evidence="2 3">
    <name type="scientific">Symbiodinium necroappetens</name>
    <dbReference type="NCBI Taxonomy" id="1628268"/>
    <lineage>
        <taxon>Eukaryota</taxon>
        <taxon>Sar</taxon>
        <taxon>Alveolata</taxon>
        <taxon>Dinophyceae</taxon>
        <taxon>Suessiales</taxon>
        <taxon>Symbiodiniaceae</taxon>
        <taxon>Symbiodinium</taxon>
    </lineage>
</organism>
<dbReference type="OrthoDB" id="438643at2759"/>